<dbReference type="PANTHER" id="PTHR33048:SF47">
    <property type="entry name" value="INTEGRAL MEMBRANE PROTEIN-RELATED"/>
    <property type="match status" value="1"/>
</dbReference>
<evidence type="ECO:0000256" key="5">
    <source>
        <dbReference type="ARBA" id="ARBA00038359"/>
    </source>
</evidence>
<reference evidence="9 10" key="1">
    <citation type="submission" date="2019-04" db="EMBL/GenBank/DDBJ databases">
        <title>Friends and foes A comparative genomics study of 23 Aspergillus species from section Flavi.</title>
        <authorList>
            <consortium name="DOE Joint Genome Institute"/>
            <person name="Kjaerbolling I."/>
            <person name="Vesth T."/>
            <person name="Frisvad J.C."/>
            <person name="Nybo J.L."/>
            <person name="Theobald S."/>
            <person name="Kildgaard S."/>
            <person name="Isbrandt T."/>
            <person name="Kuo A."/>
            <person name="Sato A."/>
            <person name="Lyhne E.K."/>
            <person name="Kogle M.E."/>
            <person name="Wiebenga A."/>
            <person name="Kun R.S."/>
            <person name="Lubbers R.J."/>
            <person name="Makela M.R."/>
            <person name="Barry K."/>
            <person name="Chovatia M."/>
            <person name="Clum A."/>
            <person name="Daum C."/>
            <person name="Haridas S."/>
            <person name="He G."/>
            <person name="LaButti K."/>
            <person name="Lipzen A."/>
            <person name="Mondo S."/>
            <person name="Riley R."/>
            <person name="Salamov A."/>
            <person name="Simmons B.A."/>
            <person name="Magnuson J.K."/>
            <person name="Henrissat B."/>
            <person name="Mortensen U.H."/>
            <person name="Larsen T.O."/>
            <person name="Devries R.P."/>
            <person name="Grigoriev I.V."/>
            <person name="Machida M."/>
            <person name="Baker S.E."/>
            <person name="Andersen M.R."/>
        </authorList>
    </citation>
    <scope>NUCLEOTIDE SEQUENCE [LARGE SCALE GENOMIC DNA]</scope>
    <source>
        <strain evidence="9 10">IBT 18842</strain>
    </source>
</reference>
<keyword evidence="4 7" id="KW-0472">Membrane</keyword>
<protein>
    <recommendedName>
        <fullName evidence="8">Rhodopsin domain-containing protein</fullName>
    </recommendedName>
</protein>
<name>A0A5N6TXY0_ASPAV</name>
<feature type="compositionally biased region" description="Basic and acidic residues" evidence="6">
    <location>
        <begin position="347"/>
        <end position="364"/>
    </location>
</feature>
<dbReference type="OrthoDB" id="3529975at2759"/>
<dbReference type="EMBL" id="ML742075">
    <property type="protein sequence ID" value="KAE8151238.1"/>
    <property type="molecule type" value="Genomic_DNA"/>
</dbReference>
<sequence>MGATPDGISLMIWMIVFTCLTTIVVGLRIWSAHLTGKGLQIHDYLVIVAYLSVAAQAGVGWWAIANGLGGHTKDRTQKEIGVQWQLLITACVTWLVSTVACKLSILTLYLSLFRTSRSLRMVALIACSIVGAYFVAFLPVFLTQCHPLSYGWKPVPGGWCKSLAPSEIASISLNIFIDTAIAVMPVPVLWRLHMALCNKITIAAMFLMGLIVVAVMIWRLQITLDPANQLDFVHGLGSIALTSFLEVWLSIIIISLPTLAPLFRRYIEPFLRSRRSTGGRAHLREAKHTIGSTPRKQRGKDVLDSTQDSTVELKNRGYSANIETSPSRWPDDAMGLVQNMQPNSIQIRHDVSVRQGSDRGSESV</sequence>
<feature type="transmembrane region" description="Helical" evidence="7">
    <location>
        <begin position="240"/>
        <end position="263"/>
    </location>
</feature>
<keyword evidence="2 7" id="KW-0812">Transmembrane</keyword>
<comment type="similarity">
    <text evidence="5">Belongs to the SAT4 family.</text>
</comment>
<feature type="transmembrane region" description="Helical" evidence="7">
    <location>
        <begin position="84"/>
        <end position="110"/>
    </location>
</feature>
<comment type="subcellular location">
    <subcellularLocation>
        <location evidence="1">Membrane</location>
        <topology evidence="1">Multi-pass membrane protein</topology>
    </subcellularLocation>
</comment>
<evidence type="ECO:0000259" key="8">
    <source>
        <dbReference type="Pfam" id="PF20684"/>
    </source>
</evidence>
<feature type="transmembrane region" description="Helical" evidence="7">
    <location>
        <begin position="171"/>
        <end position="190"/>
    </location>
</feature>
<evidence type="ECO:0000256" key="1">
    <source>
        <dbReference type="ARBA" id="ARBA00004141"/>
    </source>
</evidence>
<evidence type="ECO:0000313" key="10">
    <source>
        <dbReference type="Proteomes" id="UP000325780"/>
    </source>
</evidence>
<dbReference type="Pfam" id="PF20684">
    <property type="entry name" value="Fung_rhodopsin"/>
    <property type="match status" value="1"/>
</dbReference>
<evidence type="ECO:0000256" key="7">
    <source>
        <dbReference type="SAM" id="Phobius"/>
    </source>
</evidence>
<keyword evidence="3 7" id="KW-1133">Transmembrane helix</keyword>
<feature type="region of interest" description="Disordered" evidence="6">
    <location>
        <begin position="344"/>
        <end position="364"/>
    </location>
</feature>
<organism evidence="9 10">
    <name type="scientific">Aspergillus avenaceus</name>
    <dbReference type="NCBI Taxonomy" id="36643"/>
    <lineage>
        <taxon>Eukaryota</taxon>
        <taxon>Fungi</taxon>
        <taxon>Dikarya</taxon>
        <taxon>Ascomycota</taxon>
        <taxon>Pezizomycotina</taxon>
        <taxon>Eurotiomycetes</taxon>
        <taxon>Eurotiomycetidae</taxon>
        <taxon>Eurotiales</taxon>
        <taxon>Aspergillaceae</taxon>
        <taxon>Aspergillus</taxon>
        <taxon>Aspergillus subgen. Circumdati</taxon>
    </lineage>
</organism>
<dbReference type="InterPro" id="IPR052337">
    <property type="entry name" value="SAT4-like"/>
</dbReference>
<keyword evidence="10" id="KW-1185">Reference proteome</keyword>
<evidence type="ECO:0000256" key="4">
    <source>
        <dbReference type="ARBA" id="ARBA00023136"/>
    </source>
</evidence>
<feature type="region of interest" description="Disordered" evidence="6">
    <location>
        <begin position="278"/>
        <end position="307"/>
    </location>
</feature>
<evidence type="ECO:0000256" key="6">
    <source>
        <dbReference type="SAM" id="MobiDB-lite"/>
    </source>
</evidence>
<dbReference type="Proteomes" id="UP000325780">
    <property type="component" value="Unassembled WGS sequence"/>
</dbReference>
<gene>
    <name evidence="9" type="ORF">BDV25DRAFT_97553</name>
</gene>
<feature type="transmembrane region" description="Helical" evidence="7">
    <location>
        <begin position="202"/>
        <end position="220"/>
    </location>
</feature>
<dbReference type="InterPro" id="IPR049326">
    <property type="entry name" value="Rhodopsin_dom_fungi"/>
</dbReference>
<dbReference type="AlphaFoldDB" id="A0A5N6TXY0"/>
<accession>A0A5N6TXY0</accession>
<feature type="transmembrane region" description="Helical" evidence="7">
    <location>
        <begin position="122"/>
        <end position="142"/>
    </location>
</feature>
<evidence type="ECO:0000256" key="2">
    <source>
        <dbReference type="ARBA" id="ARBA00022692"/>
    </source>
</evidence>
<dbReference type="PANTHER" id="PTHR33048">
    <property type="entry name" value="PTH11-LIKE INTEGRAL MEMBRANE PROTEIN (AFU_ORTHOLOGUE AFUA_5G11245)"/>
    <property type="match status" value="1"/>
</dbReference>
<dbReference type="GO" id="GO:0016020">
    <property type="term" value="C:membrane"/>
    <property type="evidence" value="ECO:0007669"/>
    <property type="project" value="UniProtKB-SubCell"/>
</dbReference>
<feature type="domain" description="Rhodopsin" evidence="8">
    <location>
        <begin position="27"/>
        <end position="265"/>
    </location>
</feature>
<proteinExistence type="inferred from homology"/>
<evidence type="ECO:0000313" key="9">
    <source>
        <dbReference type="EMBL" id="KAE8151238.1"/>
    </source>
</evidence>
<feature type="transmembrane region" description="Helical" evidence="7">
    <location>
        <begin position="44"/>
        <end position="64"/>
    </location>
</feature>
<feature type="transmembrane region" description="Helical" evidence="7">
    <location>
        <begin position="12"/>
        <end position="32"/>
    </location>
</feature>
<evidence type="ECO:0000256" key="3">
    <source>
        <dbReference type="ARBA" id="ARBA00022989"/>
    </source>
</evidence>